<accession>A0A9W7EBR7</accession>
<name>A0A9W7EBR7_9STRA</name>
<evidence type="ECO:0000313" key="3">
    <source>
        <dbReference type="Proteomes" id="UP001165082"/>
    </source>
</evidence>
<dbReference type="OrthoDB" id="188765at2759"/>
<evidence type="ECO:0000313" key="2">
    <source>
        <dbReference type="EMBL" id="GMH72873.1"/>
    </source>
</evidence>
<sequence>MLLRAAALFSVLATALANPSGVYTGSKTVLGETINAQISVTSDSLLDLQISGVIDLACADEAYTMGSTEITLDHIDEAGDCAHDALEENNVKLEKTVYDESSDVITVSVKYSVLSIDLTLSKASAFDAPVIKVALPSSLAATPSGAYSGSKTILGETINALVSVNSDTSMDLTISGVIDLSCADEAYHLDGSEVVVENIDQDGDCAHDALAENDVTLKSVTYDDAKDEITVSVKYSVLSVDLILSKNGEFRTVVNLGDAPHGSYTGSKTVLGQKIETKIKVNSDTSMDLSISGVISLACTDEAYHLDGNEVVVDNLAVDGDCAHDALAENGVTFKSATYDESKDEVTVSVKYSVMTIDMVLTQDGQAEIFKVTKSLRGSAKALA</sequence>
<keyword evidence="1" id="KW-0732">Signal</keyword>
<dbReference type="EMBL" id="BRXZ01002915">
    <property type="protein sequence ID" value="GMH72873.1"/>
    <property type="molecule type" value="Genomic_DNA"/>
</dbReference>
<feature type="chain" id="PRO_5040776592" evidence="1">
    <location>
        <begin position="18"/>
        <end position="384"/>
    </location>
</feature>
<protein>
    <submittedName>
        <fullName evidence="2">Uncharacterized protein</fullName>
    </submittedName>
</protein>
<dbReference type="Proteomes" id="UP001165082">
    <property type="component" value="Unassembled WGS sequence"/>
</dbReference>
<evidence type="ECO:0000256" key="1">
    <source>
        <dbReference type="SAM" id="SignalP"/>
    </source>
</evidence>
<organism evidence="2 3">
    <name type="scientific">Triparma retinervis</name>
    <dbReference type="NCBI Taxonomy" id="2557542"/>
    <lineage>
        <taxon>Eukaryota</taxon>
        <taxon>Sar</taxon>
        <taxon>Stramenopiles</taxon>
        <taxon>Ochrophyta</taxon>
        <taxon>Bolidophyceae</taxon>
        <taxon>Parmales</taxon>
        <taxon>Triparmaceae</taxon>
        <taxon>Triparma</taxon>
    </lineage>
</organism>
<keyword evidence="3" id="KW-1185">Reference proteome</keyword>
<proteinExistence type="predicted"/>
<feature type="signal peptide" evidence="1">
    <location>
        <begin position="1"/>
        <end position="17"/>
    </location>
</feature>
<comment type="caution">
    <text evidence="2">The sequence shown here is derived from an EMBL/GenBank/DDBJ whole genome shotgun (WGS) entry which is preliminary data.</text>
</comment>
<reference evidence="2" key="1">
    <citation type="submission" date="2022-07" db="EMBL/GenBank/DDBJ databases">
        <title>Genome analysis of Parmales, a sister group of diatoms, reveals the evolutionary specialization of diatoms from phago-mixotrophs to photoautotrophs.</title>
        <authorList>
            <person name="Ban H."/>
            <person name="Sato S."/>
            <person name="Yoshikawa S."/>
            <person name="Kazumasa Y."/>
            <person name="Nakamura Y."/>
            <person name="Ichinomiya M."/>
            <person name="Saitoh K."/>
            <person name="Sato N."/>
            <person name="Blanc-Mathieu R."/>
            <person name="Endo H."/>
            <person name="Kuwata A."/>
            <person name="Ogata H."/>
        </authorList>
    </citation>
    <scope>NUCLEOTIDE SEQUENCE</scope>
</reference>
<dbReference type="AlphaFoldDB" id="A0A9W7EBR7"/>
<gene>
    <name evidence="2" type="ORF">TrRE_jg10972</name>
</gene>